<feature type="signal peptide" evidence="1">
    <location>
        <begin position="1"/>
        <end position="21"/>
    </location>
</feature>
<accession>A0A365XYF9</accession>
<reference evidence="2 3" key="1">
    <citation type="submission" date="2018-05" db="EMBL/GenBank/DDBJ databases">
        <title>Chitinophaga sp. K3CV102501T nov., isolated from isolated from a monsoon evergreen broad-leaved forest soil.</title>
        <authorList>
            <person name="Lv Y."/>
        </authorList>
    </citation>
    <scope>NUCLEOTIDE SEQUENCE [LARGE SCALE GENOMIC DNA]</scope>
    <source>
        <strain evidence="2 3">GDMCC 1.1325</strain>
    </source>
</reference>
<gene>
    <name evidence="2" type="ORF">DF182_02000</name>
</gene>
<keyword evidence="1" id="KW-0732">Signal</keyword>
<keyword evidence="3" id="KW-1185">Reference proteome</keyword>
<evidence type="ECO:0000313" key="2">
    <source>
        <dbReference type="EMBL" id="RBL91416.1"/>
    </source>
</evidence>
<organism evidence="2 3">
    <name type="scientific">Chitinophaga flava</name>
    <dbReference type="NCBI Taxonomy" id="2259036"/>
    <lineage>
        <taxon>Bacteria</taxon>
        <taxon>Pseudomonadati</taxon>
        <taxon>Bacteroidota</taxon>
        <taxon>Chitinophagia</taxon>
        <taxon>Chitinophagales</taxon>
        <taxon>Chitinophagaceae</taxon>
        <taxon>Chitinophaga</taxon>
    </lineage>
</organism>
<proteinExistence type="predicted"/>
<dbReference type="EMBL" id="QFFJ01000001">
    <property type="protein sequence ID" value="RBL91416.1"/>
    <property type="molecule type" value="Genomic_DNA"/>
</dbReference>
<dbReference type="Proteomes" id="UP000253410">
    <property type="component" value="Unassembled WGS sequence"/>
</dbReference>
<dbReference type="AlphaFoldDB" id="A0A365XYF9"/>
<protein>
    <submittedName>
        <fullName evidence="2">PKD domain-containing protein</fullName>
    </submittedName>
</protein>
<evidence type="ECO:0000256" key="1">
    <source>
        <dbReference type="SAM" id="SignalP"/>
    </source>
</evidence>
<dbReference type="PROSITE" id="PS51257">
    <property type="entry name" value="PROKAR_LIPOPROTEIN"/>
    <property type="match status" value="1"/>
</dbReference>
<dbReference type="RefSeq" id="WP_113614013.1">
    <property type="nucleotide sequence ID" value="NZ_QFFJ01000001.1"/>
</dbReference>
<sequence>MKNPCWAAMALAALFVWSSCRKDALNNDLLTNVETPRTGLVSNVTLRPATLASSPLISKVYTYMPAPGQFINESAYGTIAAAQAVVGSTSNLVSLGGYGGYIVFGFDHSVVNGAGNDLGIYGNPLGPQYQWSEPGIVMVSQDVNGNGIPDDPWYELAGSEYNASGTVKNYRITYYNPHAAGTNVPWKDNLGNSGIVQANSFHSANNYYPAMAPNQDSITFTGTKLVNTLVPGSIITNLAFAWGYSDSYSSEYPTYGYNTFDISWAVNASGQSVSLNAIDFVKVYTGQNCNAGPMLGEISTELKGARDLHL</sequence>
<dbReference type="OrthoDB" id="975810at2"/>
<feature type="chain" id="PRO_5016893398" evidence="1">
    <location>
        <begin position="22"/>
        <end position="310"/>
    </location>
</feature>
<evidence type="ECO:0000313" key="3">
    <source>
        <dbReference type="Proteomes" id="UP000253410"/>
    </source>
</evidence>
<comment type="caution">
    <text evidence="2">The sequence shown here is derived from an EMBL/GenBank/DDBJ whole genome shotgun (WGS) entry which is preliminary data.</text>
</comment>
<name>A0A365XYF9_9BACT</name>